<dbReference type="InterPro" id="IPR009057">
    <property type="entry name" value="Homeodomain-like_sf"/>
</dbReference>
<dbReference type="InterPro" id="IPR009061">
    <property type="entry name" value="DNA-bd_dom_put_sf"/>
</dbReference>
<dbReference type="Pfam" id="PF02914">
    <property type="entry name" value="DDE_2"/>
    <property type="match status" value="1"/>
</dbReference>
<reference evidence="3 4" key="1">
    <citation type="submission" date="2018-02" db="EMBL/GenBank/DDBJ databases">
        <title>Genomic Encyclopedia of Archaeal and Bacterial Type Strains, Phase II (KMG-II): from individual species to whole genera.</title>
        <authorList>
            <person name="Goeker M."/>
        </authorList>
    </citation>
    <scope>NUCLEOTIDE SEQUENCE [LARGE SCALE GENOMIC DNA]</scope>
    <source>
        <strain evidence="3 4">DSM 18921</strain>
    </source>
</reference>
<dbReference type="Gene3D" id="6.10.250.2550">
    <property type="match status" value="1"/>
</dbReference>
<dbReference type="EMBL" id="PVEP01000005">
    <property type="protein sequence ID" value="PQV56371.1"/>
    <property type="molecule type" value="Genomic_DNA"/>
</dbReference>
<dbReference type="Gene3D" id="2.30.30.130">
    <property type="entry name" value="Transposase, Mu, C-terminal"/>
    <property type="match status" value="1"/>
</dbReference>
<dbReference type="PROSITE" id="PS50994">
    <property type="entry name" value="INTEGRASE"/>
    <property type="match status" value="1"/>
</dbReference>
<dbReference type="RefSeq" id="WP_105515216.1">
    <property type="nucleotide sequence ID" value="NZ_PVEP01000005.1"/>
</dbReference>
<dbReference type="GO" id="GO:0003677">
    <property type="term" value="F:DNA binding"/>
    <property type="evidence" value="ECO:0007669"/>
    <property type="project" value="InterPro"/>
</dbReference>
<evidence type="ECO:0000313" key="3">
    <source>
        <dbReference type="EMBL" id="PQV56371.1"/>
    </source>
</evidence>
<dbReference type="PROSITE" id="PS51702">
    <property type="entry name" value="HTH_MU"/>
    <property type="match status" value="1"/>
</dbReference>
<dbReference type="GO" id="GO:0004803">
    <property type="term" value="F:transposase activity"/>
    <property type="evidence" value="ECO:0007669"/>
    <property type="project" value="InterPro"/>
</dbReference>
<evidence type="ECO:0000313" key="4">
    <source>
        <dbReference type="Proteomes" id="UP000238338"/>
    </source>
</evidence>
<protein>
    <submittedName>
        <fullName evidence="3">Mu transposase-like protein</fullName>
    </submittedName>
</protein>
<dbReference type="SUPFAM" id="SSF46955">
    <property type="entry name" value="Putative DNA-binding domain"/>
    <property type="match status" value="1"/>
</dbReference>
<dbReference type="InterPro" id="IPR015378">
    <property type="entry name" value="Transposase-like_Mu_C"/>
</dbReference>
<evidence type="ECO:0000259" key="1">
    <source>
        <dbReference type="PROSITE" id="PS50994"/>
    </source>
</evidence>
<dbReference type="AlphaFoldDB" id="A0A2S8S6D1"/>
<sequence length="708" mass="79938">MSLEPERIWWTASEIADGKLVDMPESRQGVEALAKRLRWRTNPKLARRRSGRGGGWEYNWHLFPSRAQKALLAQTSMPMPHRPKTEDMDRNTAWTWFEGLPEKTQEVARRRLEIIQKVEALAPARTKFGAAHDIARMEGVGCRSIWNWFAMIEGVRRDDRLPYLAPRHRIARRKSTKIEIDGDFFDTLKSDYLRPAAPSFTSCYRRAARVAAKNGWAVTDERTVRRRFNAEVSKATQVLARKGIDALKRLYPSQTRDKSGLHALQAVNADFHKFDVFVRWPAERGEAEGVVTRPQMVAFQDIYSGRVLAWRVDQTPNANAVRLAAGDMIETWGIPEHVLLDNGREFAAKALTGGSPTRYRFKVREDDLPGLFVALGCEIHWATPYSGQSKPIERAFRDMCDTIAKDPRFDGAYTGNRPDAKPEDYGNRAIDLEEFLAVVADGIEEHNTRPGRWSDIAYGKSFAEVFDASYAAAPIQKATEAQRRLWLMGAEGLRGATGSGLLTFLGNEYWAPWMAEIAGQKVIARFDPAALWDGLHVYSADNSYLGRAPCKLKAGFFDTEEARAHSKARKAWMNAERAALDAHRKMKAADVAALLSDAALPMSEPVEAKVVRPVFGRKPEQVQEVGVPEDVARWQEKIVADLTEHRAAKEPEEGERDRFRRALALERRLEAGGEVSAQEQRWLIAYIDTSEYAALKILHEDFGDAMFG</sequence>
<dbReference type="InterPro" id="IPR003314">
    <property type="entry name" value="Mu-type_HTH"/>
</dbReference>
<dbReference type="InterPro" id="IPR036388">
    <property type="entry name" value="WH-like_DNA-bd_sf"/>
</dbReference>
<dbReference type="InterPro" id="IPR009004">
    <property type="entry name" value="Transposase_Mu_C"/>
</dbReference>
<gene>
    <name evidence="3" type="ORF">LX70_02637</name>
</gene>
<dbReference type="SUPFAM" id="SSF53098">
    <property type="entry name" value="Ribonuclease H-like"/>
    <property type="match status" value="1"/>
</dbReference>
<dbReference type="InterPro" id="IPR015126">
    <property type="entry name" value="Mu_I-gamma"/>
</dbReference>
<dbReference type="InterPro" id="IPR012337">
    <property type="entry name" value="RNaseH-like_sf"/>
</dbReference>
<name>A0A2S8S6D1_9RHOB</name>
<dbReference type="Gene3D" id="1.10.10.10">
    <property type="entry name" value="Winged helix-like DNA-binding domain superfamily/Winged helix DNA-binding domain"/>
    <property type="match status" value="1"/>
</dbReference>
<accession>A0A2S8S6D1</accession>
<dbReference type="Gene3D" id="3.30.420.10">
    <property type="entry name" value="Ribonuclease H-like superfamily/Ribonuclease H"/>
    <property type="match status" value="1"/>
</dbReference>
<comment type="caution">
    <text evidence="3">The sequence shown here is derived from an EMBL/GenBank/DDBJ whole genome shotgun (WGS) entry which is preliminary data.</text>
</comment>
<dbReference type="SUPFAM" id="SSF50610">
    <property type="entry name" value="mu transposase, C-terminal domain"/>
    <property type="match status" value="1"/>
</dbReference>
<feature type="domain" description="HTH Mu-type" evidence="2">
    <location>
        <begin position="8"/>
        <end position="79"/>
    </location>
</feature>
<dbReference type="Gene3D" id="1.10.10.60">
    <property type="entry name" value="Homeodomain-like"/>
    <property type="match status" value="2"/>
</dbReference>
<dbReference type="InterPro" id="IPR004189">
    <property type="entry name" value="Phage_Mu_transposase"/>
</dbReference>
<dbReference type="InterPro" id="IPR036397">
    <property type="entry name" value="RNaseH_sf"/>
</dbReference>
<dbReference type="Pfam" id="PF09299">
    <property type="entry name" value="Mu-transpos_C"/>
    <property type="match status" value="1"/>
</dbReference>
<dbReference type="SUPFAM" id="SSF46689">
    <property type="entry name" value="Homeodomain-like"/>
    <property type="match status" value="2"/>
</dbReference>
<evidence type="ECO:0000259" key="2">
    <source>
        <dbReference type="PROSITE" id="PS51702"/>
    </source>
</evidence>
<dbReference type="InterPro" id="IPR001584">
    <property type="entry name" value="Integrase_cat-core"/>
</dbReference>
<proteinExistence type="predicted"/>
<keyword evidence="4" id="KW-1185">Reference proteome</keyword>
<dbReference type="OrthoDB" id="5287589at2"/>
<feature type="domain" description="Integrase catalytic" evidence="1">
    <location>
        <begin position="248"/>
        <end position="470"/>
    </location>
</feature>
<dbReference type="Pfam" id="PF09039">
    <property type="entry name" value="HTH_Tnp_Mu_2"/>
    <property type="match status" value="1"/>
</dbReference>
<dbReference type="GO" id="GO:0006313">
    <property type="term" value="P:DNA transposition"/>
    <property type="evidence" value="ECO:0007669"/>
    <property type="project" value="InterPro"/>
</dbReference>
<organism evidence="3 4">
    <name type="scientific">Albidovulum denitrificans</name>
    <dbReference type="NCBI Taxonomy" id="404881"/>
    <lineage>
        <taxon>Bacteria</taxon>
        <taxon>Pseudomonadati</taxon>
        <taxon>Pseudomonadota</taxon>
        <taxon>Alphaproteobacteria</taxon>
        <taxon>Rhodobacterales</taxon>
        <taxon>Paracoccaceae</taxon>
        <taxon>Albidovulum</taxon>
    </lineage>
</organism>
<dbReference type="GO" id="GO:0015074">
    <property type="term" value="P:DNA integration"/>
    <property type="evidence" value="ECO:0007669"/>
    <property type="project" value="InterPro"/>
</dbReference>
<dbReference type="Proteomes" id="UP000238338">
    <property type="component" value="Unassembled WGS sequence"/>
</dbReference>